<evidence type="ECO:0000313" key="3">
    <source>
        <dbReference type="Proteomes" id="UP000026915"/>
    </source>
</evidence>
<dbReference type="AlphaFoldDB" id="A0A061FXM3"/>
<sequence>MIEDRNDKSLCEKSMKMVVNIIKLSTFSIAKMSLGATGHPTATENFIPATDSDMVTDDLLQPQFSGSLRSKKLQNSKPISFVMQPGGGNESLMVHEDKRDIDGRFAAYIKKVHEKNRSNLHEASKLSPYILPPPPTPLNREK</sequence>
<evidence type="ECO:0000256" key="1">
    <source>
        <dbReference type="SAM" id="MobiDB-lite"/>
    </source>
</evidence>
<dbReference type="HOGENOM" id="CLU_1889411_0_0_1"/>
<dbReference type="Proteomes" id="UP000026915">
    <property type="component" value="Chromosome 3"/>
</dbReference>
<feature type="region of interest" description="Disordered" evidence="1">
    <location>
        <begin position="117"/>
        <end position="142"/>
    </location>
</feature>
<dbReference type="eggNOG" id="ENOG502S928">
    <property type="taxonomic scope" value="Eukaryota"/>
</dbReference>
<organism evidence="2 3">
    <name type="scientific">Theobroma cacao</name>
    <name type="common">Cacao</name>
    <name type="synonym">Cocoa</name>
    <dbReference type="NCBI Taxonomy" id="3641"/>
    <lineage>
        <taxon>Eukaryota</taxon>
        <taxon>Viridiplantae</taxon>
        <taxon>Streptophyta</taxon>
        <taxon>Embryophyta</taxon>
        <taxon>Tracheophyta</taxon>
        <taxon>Spermatophyta</taxon>
        <taxon>Magnoliopsida</taxon>
        <taxon>eudicotyledons</taxon>
        <taxon>Gunneridae</taxon>
        <taxon>Pentapetalae</taxon>
        <taxon>rosids</taxon>
        <taxon>malvids</taxon>
        <taxon>Malvales</taxon>
        <taxon>Malvaceae</taxon>
        <taxon>Byttnerioideae</taxon>
        <taxon>Theobroma</taxon>
    </lineage>
</organism>
<dbReference type="InParanoid" id="A0A061FXM3"/>
<evidence type="ECO:0000313" key="2">
    <source>
        <dbReference type="EMBL" id="EOY21607.1"/>
    </source>
</evidence>
<feature type="compositionally biased region" description="Pro residues" evidence="1">
    <location>
        <begin position="130"/>
        <end position="142"/>
    </location>
</feature>
<keyword evidence="3" id="KW-1185">Reference proteome</keyword>
<gene>
    <name evidence="2" type="ORF">TCM_013518</name>
</gene>
<reference evidence="2 3" key="1">
    <citation type="journal article" date="2013" name="Genome Biol.">
        <title>The genome sequence of the most widely cultivated cacao type and its use to identify candidate genes regulating pod color.</title>
        <authorList>
            <person name="Motamayor J.C."/>
            <person name="Mockaitis K."/>
            <person name="Schmutz J."/>
            <person name="Haiminen N."/>
            <person name="Iii D.L."/>
            <person name="Cornejo O."/>
            <person name="Findley S.D."/>
            <person name="Zheng P."/>
            <person name="Utro F."/>
            <person name="Royaert S."/>
            <person name="Saski C."/>
            <person name="Jenkins J."/>
            <person name="Podicheti R."/>
            <person name="Zhao M."/>
            <person name="Scheffler B.E."/>
            <person name="Stack J.C."/>
            <person name="Feltus F.A."/>
            <person name="Mustiga G.M."/>
            <person name="Amores F."/>
            <person name="Phillips W."/>
            <person name="Marelli J.P."/>
            <person name="May G.D."/>
            <person name="Shapiro H."/>
            <person name="Ma J."/>
            <person name="Bustamante C.D."/>
            <person name="Schnell R.J."/>
            <person name="Main D."/>
            <person name="Gilbert D."/>
            <person name="Parida L."/>
            <person name="Kuhn D.N."/>
        </authorList>
    </citation>
    <scope>NUCLEOTIDE SEQUENCE [LARGE SCALE GENOMIC DNA]</scope>
    <source>
        <strain evidence="3">cv. Matina 1-6</strain>
    </source>
</reference>
<accession>A0A061FXM3</accession>
<name>A0A061FXM3_THECC</name>
<dbReference type="OMA" id="NRHDSNE"/>
<dbReference type="Gramene" id="EOY21607">
    <property type="protein sequence ID" value="EOY21607"/>
    <property type="gene ID" value="TCM_013518"/>
</dbReference>
<protein>
    <submittedName>
        <fullName evidence="2">Uncharacterized protein</fullName>
    </submittedName>
</protein>
<dbReference type="EMBL" id="CM001881">
    <property type="protein sequence ID" value="EOY21607.1"/>
    <property type="molecule type" value="Genomic_DNA"/>
</dbReference>
<proteinExistence type="predicted"/>